<gene>
    <name evidence="4" type="ORF">GWK47_017880</name>
</gene>
<dbReference type="EMBL" id="JACEEZ010022201">
    <property type="protein sequence ID" value="KAG0712687.1"/>
    <property type="molecule type" value="Genomic_DNA"/>
</dbReference>
<dbReference type="PROSITE" id="PS50026">
    <property type="entry name" value="EGF_3"/>
    <property type="match status" value="1"/>
</dbReference>
<dbReference type="GO" id="GO:0005044">
    <property type="term" value="F:scavenger receptor activity"/>
    <property type="evidence" value="ECO:0007669"/>
    <property type="project" value="InterPro"/>
</dbReference>
<dbReference type="PROSITE" id="PS00022">
    <property type="entry name" value="EGF_1"/>
    <property type="match status" value="1"/>
</dbReference>
<name>A0A8J4XQQ5_CHIOP</name>
<dbReference type="PANTHER" id="PTHR24043">
    <property type="entry name" value="SCAVENGER RECEPTOR CLASS F"/>
    <property type="match status" value="1"/>
</dbReference>
<keyword evidence="2" id="KW-1015">Disulfide bond</keyword>
<reference evidence="4" key="1">
    <citation type="submission" date="2020-07" db="EMBL/GenBank/DDBJ databases">
        <title>The High-quality genome of the commercially important snow crab, Chionoecetes opilio.</title>
        <authorList>
            <person name="Jeong J.-H."/>
            <person name="Ryu S."/>
        </authorList>
    </citation>
    <scope>NUCLEOTIDE SEQUENCE</scope>
    <source>
        <strain evidence="4">MADBK_172401_WGS</strain>
        <tissue evidence="4">Digestive gland</tissue>
    </source>
</reference>
<dbReference type="InterPro" id="IPR042635">
    <property type="entry name" value="MEGF10/SREC1/2-like"/>
</dbReference>
<keyword evidence="4" id="KW-0808">Transferase</keyword>
<organism evidence="4 5">
    <name type="scientific">Chionoecetes opilio</name>
    <name type="common">Atlantic snow crab</name>
    <name type="synonym">Cancer opilio</name>
    <dbReference type="NCBI Taxonomy" id="41210"/>
    <lineage>
        <taxon>Eukaryota</taxon>
        <taxon>Metazoa</taxon>
        <taxon>Ecdysozoa</taxon>
        <taxon>Arthropoda</taxon>
        <taxon>Crustacea</taxon>
        <taxon>Multicrustacea</taxon>
        <taxon>Malacostraca</taxon>
        <taxon>Eumalacostraca</taxon>
        <taxon>Eucarida</taxon>
        <taxon>Decapoda</taxon>
        <taxon>Pleocyemata</taxon>
        <taxon>Brachyura</taxon>
        <taxon>Eubrachyura</taxon>
        <taxon>Majoidea</taxon>
        <taxon>Majidae</taxon>
        <taxon>Chionoecetes</taxon>
    </lineage>
</organism>
<dbReference type="GO" id="GO:0016301">
    <property type="term" value="F:kinase activity"/>
    <property type="evidence" value="ECO:0007669"/>
    <property type="project" value="UniProtKB-KW"/>
</dbReference>
<evidence type="ECO:0000313" key="5">
    <source>
        <dbReference type="Proteomes" id="UP000770661"/>
    </source>
</evidence>
<accession>A0A8J4XQQ5</accession>
<proteinExistence type="predicted"/>
<feature type="domain" description="EGF-like" evidence="3">
    <location>
        <begin position="42"/>
        <end position="73"/>
    </location>
</feature>
<feature type="disulfide bond" evidence="2">
    <location>
        <begin position="63"/>
        <end position="72"/>
    </location>
</feature>
<dbReference type="PANTHER" id="PTHR24043:SF8">
    <property type="entry name" value="EGF-LIKE DOMAIN-CONTAINING PROTEIN"/>
    <property type="match status" value="1"/>
</dbReference>
<sequence>MLSGSGFYSFANENNVIDTRILGTFSLQIRDCPAHRYGEDCSDWCPDCLHGGVCHPRSGQCVCQESLMGRRCEVSCKKHMSGRRCTVPIINVPGKQVCRPFPVPCRCSPGFTGPRCNTTCSAGEWGADCALNCRHHCIGNCDSETGDCDVGLPRLRRAPKVTDIGSSTATVLFTRWREGYDDGDEPARGTPYH</sequence>
<keyword evidence="4" id="KW-0675">Receptor</keyword>
<dbReference type="InterPro" id="IPR000742">
    <property type="entry name" value="EGF"/>
</dbReference>
<dbReference type="EMBL" id="JACEEZ010022201">
    <property type="protein sequence ID" value="KAG0712686.1"/>
    <property type="molecule type" value="Genomic_DNA"/>
</dbReference>
<keyword evidence="4" id="KW-0418">Kinase</keyword>
<dbReference type="OrthoDB" id="6377697at2759"/>
<protein>
    <submittedName>
        <fullName evidence="4">Tyrosine-protein kinase receptor Tie-1</fullName>
    </submittedName>
</protein>
<dbReference type="AlphaFoldDB" id="A0A8J4XQQ5"/>
<evidence type="ECO:0000259" key="3">
    <source>
        <dbReference type="PROSITE" id="PS50026"/>
    </source>
</evidence>
<comment type="caution">
    <text evidence="4">The sequence shown here is derived from an EMBL/GenBank/DDBJ whole genome shotgun (WGS) entry which is preliminary data.</text>
</comment>
<comment type="caution">
    <text evidence="2">Lacks conserved residue(s) required for the propagation of feature annotation.</text>
</comment>
<evidence type="ECO:0000256" key="2">
    <source>
        <dbReference type="PROSITE-ProRule" id="PRU00076"/>
    </source>
</evidence>
<keyword evidence="5" id="KW-1185">Reference proteome</keyword>
<dbReference type="Proteomes" id="UP000770661">
    <property type="component" value="Unassembled WGS sequence"/>
</dbReference>
<evidence type="ECO:0000256" key="1">
    <source>
        <dbReference type="ARBA" id="ARBA00022536"/>
    </source>
</evidence>
<dbReference type="Gene3D" id="2.170.300.10">
    <property type="entry name" value="Tie2 ligand-binding domain superfamily"/>
    <property type="match status" value="1"/>
</dbReference>
<evidence type="ECO:0000313" key="4">
    <source>
        <dbReference type="EMBL" id="KAG0712686.1"/>
    </source>
</evidence>
<keyword evidence="1 2" id="KW-0245">EGF-like domain</keyword>